<dbReference type="PROSITE" id="PS50188">
    <property type="entry name" value="B302_SPRY"/>
    <property type="match status" value="1"/>
</dbReference>
<dbReference type="CDD" id="cd12885">
    <property type="entry name" value="SPRY_RanBP_like"/>
    <property type="match status" value="1"/>
</dbReference>
<keyword evidence="4" id="KW-1185">Reference proteome</keyword>
<evidence type="ECO:0000256" key="1">
    <source>
        <dbReference type="SAM" id="MobiDB-lite"/>
    </source>
</evidence>
<reference evidence="5" key="1">
    <citation type="submission" date="2022-11" db="UniProtKB">
        <authorList>
            <consortium name="WormBaseParasite"/>
        </authorList>
    </citation>
    <scope>IDENTIFICATION</scope>
</reference>
<dbReference type="InterPro" id="IPR043136">
    <property type="entry name" value="B30.2/SPRY_sf"/>
</dbReference>
<feature type="chain" id="PRO_5036965918" evidence="2">
    <location>
        <begin position="24"/>
        <end position="261"/>
    </location>
</feature>
<dbReference type="SUPFAM" id="SSF49899">
    <property type="entry name" value="Concanavalin A-like lectins/glucanases"/>
    <property type="match status" value="1"/>
</dbReference>
<dbReference type="SMART" id="SM00449">
    <property type="entry name" value="SPRY"/>
    <property type="match status" value="1"/>
</dbReference>
<sequence>MGTVLYLAAICFVVAAIQLKTDASPPETLNENPGLTTDNQWNSDAAACHKDLRLSKLWVTPPAKRKKATHSEPKQLVVEHTGEAWSETGSSSSTGSRPLSSAASKNIWERSVFAVEQIPKSGIFYYEVKIKMKGWRHVFIGLATKQMKLNEGVGPAKNTYAYASKGFIWGHEVKGCEHGVNKRPYINKEIPKFKDGQVVGCGVDLKNGKIFYTLDGEIVIAGLSVNANLPLFPCVTLTNKGQKIEANFGRDFLFKLEKLKN</sequence>
<feature type="region of interest" description="Disordered" evidence="1">
    <location>
        <begin position="63"/>
        <end position="100"/>
    </location>
</feature>
<accession>A0A914HIK8</accession>
<dbReference type="WBParaSite" id="Gr19_v10_g16970.t1">
    <property type="protein sequence ID" value="Gr19_v10_g16970.t1"/>
    <property type="gene ID" value="Gr19_v10_g16970"/>
</dbReference>
<dbReference type="InterPro" id="IPR001870">
    <property type="entry name" value="B30.2/SPRY"/>
</dbReference>
<feature type="domain" description="B30.2/SPRY" evidence="3">
    <location>
        <begin position="45"/>
        <end position="253"/>
    </location>
</feature>
<name>A0A914HIK8_GLORO</name>
<evidence type="ECO:0000259" key="3">
    <source>
        <dbReference type="PROSITE" id="PS50188"/>
    </source>
</evidence>
<feature type="compositionally biased region" description="Low complexity" evidence="1">
    <location>
        <begin position="83"/>
        <end position="100"/>
    </location>
</feature>
<protein>
    <submittedName>
        <fullName evidence="5">B30.2/SPRY domain-containing protein</fullName>
    </submittedName>
</protein>
<proteinExistence type="predicted"/>
<feature type="signal peptide" evidence="2">
    <location>
        <begin position="1"/>
        <end position="23"/>
    </location>
</feature>
<evidence type="ECO:0000313" key="4">
    <source>
        <dbReference type="Proteomes" id="UP000887572"/>
    </source>
</evidence>
<organism evidence="4 5">
    <name type="scientific">Globodera rostochiensis</name>
    <name type="common">Golden nematode worm</name>
    <name type="synonym">Heterodera rostochiensis</name>
    <dbReference type="NCBI Taxonomy" id="31243"/>
    <lineage>
        <taxon>Eukaryota</taxon>
        <taxon>Metazoa</taxon>
        <taxon>Ecdysozoa</taxon>
        <taxon>Nematoda</taxon>
        <taxon>Chromadorea</taxon>
        <taxon>Rhabditida</taxon>
        <taxon>Tylenchina</taxon>
        <taxon>Tylenchomorpha</taxon>
        <taxon>Tylenchoidea</taxon>
        <taxon>Heteroderidae</taxon>
        <taxon>Heteroderinae</taxon>
        <taxon>Globodera</taxon>
    </lineage>
</organism>
<dbReference type="InterPro" id="IPR044736">
    <property type="entry name" value="Gid1/RanBPM/SPLA_SPRY"/>
</dbReference>
<evidence type="ECO:0000313" key="5">
    <source>
        <dbReference type="WBParaSite" id="Gr19_v10_g16970.t1"/>
    </source>
</evidence>
<dbReference type="InterPro" id="IPR013320">
    <property type="entry name" value="ConA-like_dom_sf"/>
</dbReference>
<evidence type="ECO:0000256" key="2">
    <source>
        <dbReference type="SAM" id="SignalP"/>
    </source>
</evidence>
<dbReference type="InterPro" id="IPR003877">
    <property type="entry name" value="SPRY_dom"/>
</dbReference>
<keyword evidence="2" id="KW-0732">Signal</keyword>
<dbReference type="Pfam" id="PF00622">
    <property type="entry name" value="SPRY"/>
    <property type="match status" value="1"/>
</dbReference>
<dbReference type="Proteomes" id="UP000887572">
    <property type="component" value="Unplaced"/>
</dbReference>
<dbReference type="Gene3D" id="2.60.120.920">
    <property type="match status" value="1"/>
</dbReference>
<dbReference type="AlphaFoldDB" id="A0A914HIK8"/>